<reference evidence="3 4" key="1">
    <citation type="submission" date="2012-09" db="EMBL/GenBank/DDBJ databases">
        <title>The Genome Sequence of Alloiococcus otitis ATCC 51267.</title>
        <authorList>
            <consortium name="The Broad Institute Genome Sequencing Platform"/>
            <person name="Earl A."/>
            <person name="Ward D."/>
            <person name="Feldgarden M."/>
            <person name="Gevers D."/>
            <person name="Huys G."/>
            <person name="Walker B."/>
            <person name="Young S.K."/>
            <person name="Zeng Q."/>
            <person name="Gargeya S."/>
            <person name="Fitzgerald M."/>
            <person name="Haas B."/>
            <person name="Abouelleil A."/>
            <person name="Alvarado L."/>
            <person name="Arachchi H.M."/>
            <person name="Berlin A.M."/>
            <person name="Chapman S.B."/>
            <person name="Goldberg J."/>
            <person name="Griggs A."/>
            <person name="Gujja S."/>
            <person name="Hansen M."/>
            <person name="Howarth C."/>
            <person name="Imamovic A."/>
            <person name="Larimer J."/>
            <person name="McCowen C."/>
            <person name="Montmayeur A."/>
            <person name="Murphy C."/>
            <person name="Neiman D."/>
            <person name="Pearson M."/>
            <person name="Priest M."/>
            <person name="Roberts A."/>
            <person name="Saif S."/>
            <person name="Shea T."/>
            <person name="Sisk P."/>
            <person name="Sykes S."/>
            <person name="Wortman J."/>
            <person name="Nusbaum C."/>
            <person name="Birren B."/>
        </authorList>
    </citation>
    <scope>NUCLEOTIDE SEQUENCE [LARGE SCALE GENOMIC DNA]</scope>
    <source>
        <strain evidence="3 4">ATCC 51267</strain>
    </source>
</reference>
<proteinExistence type="predicted"/>
<dbReference type="eggNOG" id="COG0584">
    <property type="taxonomic scope" value="Bacteria"/>
</dbReference>
<dbReference type="CDD" id="cd08566">
    <property type="entry name" value="GDPD_AtGDE_like"/>
    <property type="match status" value="1"/>
</dbReference>
<organism evidence="3 4">
    <name type="scientific">Alloiococcus otitis ATCC 51267</name>
    <dbReference type="NCBI Taxonomy" id="883081"/>
    <lineage>
        <taxon>Bacteria</taxon>
        <taxon>Bacillati</taxon>
        <taxon>Bacillota</taxon>
        <taxon>Bacilli</taxon>
        <taxon>Lactobacillales</taxon>
        <taxon>Carnobacteriaceae</taxon>
        <taxon>Alloiococcus</taxon>
    </lineage>
</organism>
<dbReference type="PANTHER" id="PTHR46320:SF1">
    <property type="entry name" value="GLYCEROPHOSPHODIESTER PHOSPHODIESTERASE 1"/>
    <property type="match status" value="1"/>
</dbReference>
<dbReference type="InterPro" id="IPR030395">
    <property type="entry name" value="GP_PDE_dom"/>
</dbReference>
<comment type="caution">
    <text evidence="3">The sequence shown here is derived from an EMBL/GenBank/DDBJ whole genome shotgun (WGS) entry which is preliminary data.</text>
</comment>
<dbReference type="PATRIC" id="fig|883081.3.peg.564"/>
<dbReference type="GO" id="GO:0070291">
    <property type="term" value="P:N-acylethanolamine metabolic process"/>
    <property type="evidence" value="ECO:0007669"/>
    <property type="project" value="TreeGrafter"/>
</dbReference>
<dbReference type="RefSeq" id="WP_003777182.1">
    <property type="nucleotide sequence ID" value="NZ_JH992958.1"/>
</dbReference>
<dbReference type="Proteomes" id="UP000009875">
    <property type="component" value="Unassembled WGS sequence"/>
</dbReference>
<dbReference type="Pfam" id="PF16387">
    <property type="entry name" value="DUF4996"/>
    <property type="match status" value="1"/>
</dbReference>
<accession>K9ESJ0</accession>
<dbReference type="OrthoDB" id="1854250at2"/>
<dbReference type="HOGENOM" id="CLU_030006_9_2_9"/>
<dbReference type="AlphaFoldDB" id="K9ESJ0"/>
<name>K9ESJ0_9LACT</name>
<dbReference type="STRING" id="883081.HMPREF9698_00564"/>
<feature type="domain" description="GP-PDE" evidence="1">
    <location>
        <begin position="28"/>
        <end position="102"/>
    </location>
</feature>
<dbReference type="SUPFAM" id="SSF51695">
    <property type="entry name" value="PLC-like phosphodiesterases"/>
    <property type="match status" value="1"/>
</dbReference>
<feature type="domain" description="DUF4996" evidence="2">
    <location>
        <begin position="176"/>
        <end position="281"/>
    </location>
</feature>
<evidence type="ECO:0000259" key="2">
    <source>
        <dbReference type="Pfam" id="PF16387"/>
    </source>
</evidence>
<dbReference type="InterPro" id="IPR017946">
    <property type="entry name" value="PLC-like_Pdiesterase_TIM-brl"/>
</dbReference>
<dbReference type="PANTHER" id="PTHR46320">
    <property type="entry name" value="GLYCEROPHOSPHODIESTER PHOSPHODIESTERASE 1"/>
    <property type="match status" value="1"/>
</dbReference>
<dbReference type="InterPro" id="IPR032160">
    <property type="entry name" value="DUF4996"/>
</dbReference>
<protein>
    <submittedName>
        <fullName evidence="3">Uncharacterized protein</fullName>
    </submittedName>
</protein>
<evidence type="ECO:0000259" key="1">
    <source>
        <dbReference type="Pfam" id="PF03009"/>
    </source>
</evidence>
<dbReference type="GO" id="GO:0008889">
    <property type="term" value="F:glycerophosphodiester phosphodiesterase activity"/>
    <property type="evidence" value="ECO:0007669"/>
    <property type="project" value="TreeGrafter"/>
</dbReference>
<evidence type="ECO:0000313" key="4">
    <source>
        <dbReference type="Proteomes" id="UP000009875"/>
    </source>
</evidence>
<sequence length="286" mass="32937">MNKTVDFQNYRELLDRYLQDNSFLIANHRGRWGGNVIENSSQAMQLSKLSGCEIAELDIVATADGVYLPFHPGQEQQLFGEDFDIRDLTFEELETHKLINAFGSRTTRSLESLKELIIDSPQDLILQFDKSWNYWPEFLEFLDQFADTHKKRFLLKSEVTQDDLDKLSNHPEKYMYMGIVSTKEELNLLVQAENINIIGVEILASSPEDDLYGADLIQQLQDEKGWISQINTIQVNDTKDLYAGLDDHVALFDSPDKVWGKLTSMGARIIQTDWPEQLFSYRSANN</sequence>
<dbReference type="GO" id="GO:0005886">
    <property type="term" value="C:plasma membrane"/>
    <property type="evidence" value="ECO:0007669"/>
    <property type="project" value="TreeGrafter"/>
</dbReference>
<dbReference type="Pfam" id="PF03009">
    <property type="entry name" value="GDPD"/>
    <property type="match status" value="1"/>
</dbReference>
<keyword evidence="4" id="KW-1185">Reference proteome</keyword>
<dbReference type="EMBL" id="AGXA01000013">
    <property type="protein sequence ID" value="EKU93887.1"/>
    <property type="molecule type" value="Genomic_DNA"/>
</dbReference>
<gene>
    <name evidence="3" type="ORF">HMPREF9698_00564</name>
</gene>
<dbReference type="Gene3D" id="3.20.20.190">
    <property type="entry name" value="Phosphatidylinositol (PI) phosphodiesterase"/>
    <property type="match status" value="1"/>
</dbReference>
<evidence type="ECO:0000313" key="3">
    <source>
        <dbReference type="EMBL" id="EKU93887.1"/>
    </source>
</evidence>
<dbReference type="GO" id="GO:0006644">
    <property type="term" value="P:phospholipid metabolic process"/>
    <property type="evidence" value="ECO:0007669"/>
    <property type="project" value="TreeGrafter"/>
</dbReference>
<dbReference type="GO" id="GO:0006580">
    <property type="term" value="P:ethanolamine metabolic process"/>
    <property type="evidence" value="ECO:0007669"/>
    <property type="project" value="TreeGrafter"/>
</dbReference>